<dbReference type="Gene3D" id="3.10.180.10">
    <property type="entry name" value="2,3-Dihydroxybiphenyl 1,2-Dioxygenase, domain 1"/>
    <property type="match status" value="1"/>
</dbReference>
<dbReference type="Proteomes" id="UP001500880">
    <property type="component" value="Unassembled WGS sequence"/>
</dbReference>
<evidence type="ECO:0000313" key="3">
    <source>
        <dbReference type="EMBL" id="GAA0490499.1"/>
    </source>
</evidence>
<dbReference type="PANTHER" id="PTHR36113">
    <property type="entry name" value="LYASE, PUTATIVE-RELATED-RELATED"/>
    <property type="match status" value="1"/>
</dbReference>
<dbReference type="InterPro" id="IPR051332">
    <property type="entry name" value="Fosfomycin_Res_Enzymes"/>
</dbReference>
<evidence type="ECO:0000256" key="1">
    <source>
        <dbReference type="ARBA" id="ARBA00022723"/>
    </source>
</evidence>
<comment type="caution">
    <text evidence="3">The sequence shown here is derived from an EMBL/GenBank/DDBJ whole genome shotgun (WGS) entry which is preliminary data.</text>
</comment>
<accession>A0ABN1B561</accession>
<dbReference type="EMBL" id="BAAADO010000003">
    <property type="protein sequence ID" value="GAA0490499.1"/>
    <property type="molecule type" value="Genomic_DNA"/>
</dbReference>
<evidence type="ECO:0000313" key="4">
    <source>
        <dbReference type="Proteomes" id="UP001500880"/>
    </source>
</evidence>
<feature type="domain" description="VOC" evidence="2">
    <location>
        <begin position="5"/>
        <end position="120"/>
    </location>
</feature>
<dbReference type="InterPro" id="IPR004360">
    <property type="entry name" value="Glyas_Fos-R_dOase_dom"/>
</dbReference>
<protein>
    <submittedName>
        <fullName evidence="3">FosA/FosA2 family fosfomycin resistance glutathione transferase</fullName>
    </submittedName>
</protein>
<dbReference type="PROSITE" id="PS51819">
    <property type="entry name" value="VOC"/>
    <property type="match status" value="1"/>
</dbReference>
<dbReference type="PANTHER" id="PTHR36113:SF6">
    <property type="entry name" value="FOSFOMYCIN RESISTANCE PROTEIN FOSX"/>
    <property type="match status" value="1"/>
</dbReference>
<dbReference type="InterPro" id="IPR029068">
    <property type="entry name" value="Glyas_Bleomycin-R_OHBP_Dase"/>
</dbReference>
<evidence type="ECO:0000259" key="2">
    <source>
        <dbReference type="PROSITE" id="PS51819"/>
    </source>
</evidence>
<dbReference type="InterPro" id="IPR018146">
    <property type="entry name" value="Glyoxalase_1_CS"/>
</dbReference>
<organism evidence="3 4">
    <name type="scientific">Salinibacillus aidingensis</name>
    <dbReference type="NCBI Taxonomy" id="237684"/>
    <lineage>
        <taxon>Bacteria</taxon>
        <taxon>Bacillati</taxon>
        <taxon>Bacillota</taxon>
        <taxon>Bacilli</taxon>
        <taxon>Bacillales</taxon>
        <taxon>Bacillaceae</taxon>
        <taxon>Salinibacillus</taxon>
    </lineage>
</organism>
<dbReference type="GO" id="GO:0016740">
    <property type="term" value="F:transferase activity"/>
    <property type="evidence" value="ECO:0007669"/>
    <property type="project" value="UniProtKB-KW"/>
</dbReference>
<dbReference type="RefSeq" id="WP_343839527.1">
    <property type="nucleotide sequence ID" value="NZ_BAAADO010000003.1"/>
</dbReference>
<name>A0ABN1B561_9BACI</name>
<proteinExistence type="predicted"/>
<keyword evidence="3" id="KW-0808">Transferase</keyword>
<keyword evidence="1" id="KW-0479">Metal-binding</keyword>
<dbReference type="InterPro" id="IPR037523">
    <property type="entry name" value="VOC_core"/>
</dbReference>
<dbReference type="SUPFAM" id="SSF54593">
    <property type="entry name" value="Glyoxalase/Bleomycin resistance protein/Dihydroxybiphenyl dioxygenase"/>
    <property type="match status" value="1"/>
</dbReference>
<reference evidence="3 4" key="1">
    <citation type="journal article" date="2019" name="Int. J. Syst. Evol. Microbiol.">
        <title>The Global Catalogue of Microorganisms (GCM) 10K type strain sequencing project: providing services to taxonomists for standard genome sequencing and annotation.</title>
        <authorList>
            <consortium name="The Broad Institute Genomics Platform"/>
            <consortium name="The Broad Institute Genome Sequencing Center for Infectious Disease"/>
            <person name="Wu L."/>
            <person name="Ma J."/>
        </authorList>
    </citation>
    <scope>NUCLEOTIDE SEQUENCE [LARGE SCALE GENOMIC DNA]</scope>
    <source>
        <strain evidence="3 4">JCM 12389</strain>
    </source>
</reference>
<sequence>MRVKGFNHITINISDLQRSLQFYQNVLGMDLVHRGRTDAYLEWGDAWVCLLENKKLHRSEKKKLGVDHFAFSIDDEDFFAAVHQLEHYHVNIVRGPVKRGKGWTINFLDPDGIEMELHTSDLQERMTVWE</sequence>
<keyword evidence="4" id="KW-1185">Reference proteome</keyword>
<dbReference type="PROSITE" id="PS00934">
    <property type="entry name" value="GLYOXALASE_I_1"/>
    <property type="match status" value="1"/>
</dbReference>
<dbReference type="Pfam" id="PF00903">
    <property type="entry name" value="Glyoxalase"/>
    <property type="match status" value="1"/>
</dbReference>
<gene>
    <name evidence="3" type="primary">fosA</name>
    <name evidence="3" type="ORF">GCM10008986_15630</name>
</gene>